<dbReference type="OrthoDB" id="204797at2759"/>
<sequence>MLVETGILENVPIVSNILNGAAMINEIIDGRDDCEGALAELRDTLNLVEPVTVQLSEAEHLLHDKALHGNLEAVSNTLEGIWDHVNEYNTTQAVLKYARSGSSEQQFQDDLDTLKKGIDNLSFMIFGETFVTMLNTKKAVDGLAEKLEKLGAHKRASDVRKEREEEMGIDEGLVDWIEVDGWGVPKPFAKGSFGSVFRVKYEGEIIAAKSMDMTGFRTQQLEQMKKDFQKEVALMGALQSTNIVSILGAFTRPKEWVILMEYCPGGSLRGMLDAAAAKNDVFQKESLVQIMLDISYGMRYLHMHNIIHQDLKSLNVLITASGKGKVADFGRSKSDTLSSVANNRGESEVGSYAWAAPEVIRDNLTSPKADVYSFGVVMWEAMSLKIPWEGLDLSQIVGKVAYEGKRLEVTGEMDGDLKRLMNTCWNKVPEERPDFQRIIKILEPLLGENGRVSPGPPTSFEIFSLAAFSPAMPGLEKAGSSSLGGRKGMGMIQNVTEELWGKLLAEVGGKEGSKEISFDDDFVAALELVFLEGEDVTDLQEGWLKSALCKRGDIVLLTQFKKLVMKWKKSAEAEAFVRYLGVASSEPRSRGEGSLGSFGSEVEVAAPVATTVHAHAQAHTVPIDAVKVVPDGSYGGGGENEDVIDGYWDSGDACQKRGDLL</sequence>
<dbReference type="SMART" id="SM00220">
    <property type="entry name" value="S_TKc"/>
    <property type="match status" value="1"/>
</dbReference>
<evidence type="ECO:0000256" key="3">
    <source>
        <dbReference type="ARBA" id="ARBA00022777"/>
    </source>
</evidence>
<dbReference type="PANTHER" id="PTHR44329">
    <property type="entry name" value="SERINE/THREONINE-PROTEIN KINASE TNNI3K-RELATED"/>
    <property type="match status" value="1"/>
</dbReference>
<proteinExistence type="predicted"/>
<evidence type="ECO:0000256" key="1">
    <source>
        <dbReference type="ARBA" id="ARBA00022679"/>
    </source>
</evidence>
<dbReference type="PANTHER" id="PTHR44329:SF288">
    <property type="entry name" value="MITOGEN-ACTIVATED PROTEIN KINASE KINASE KINASE 20"/>
    <property type="match status" value="1"/>
</dbReference>
<dbReference type="Pfam" id="PF07714">
    <property type="entry name" value="PK_Tyr_Ser-Thr"/>
    <property type="match status" value="1"/>
</dbReference>
<dbReference type="CDD" id="cd13999">
    <property type="entry name" value="STKc_MAP3K-like"/>
    <property type="match status" value="1"/>
</dbReference>
<name>A0A9W7DSU2_9STRA</name>
<keyword evidence="3" id="KW-0418">Kinase</keyword>
<dbReference type="InterPro" id="IPR008271">
    <property type="entry name" value="Ser/Thr_kinase_AS"/>
</dbReference>
<organism evidence="6 7">
    <name type="scientific">Triparma laevis f. longispina</name>
    <dbReference type="NCBI Taxonomy" id="1714387"/>
    <lineage>
        <taxon>Eukaryota</taxon>
        <taxon>Sar</taxon>
        <taxon>Stramenopiles</taxon>
        <taxon>Ochrophyta</taxon>
        <taxon>Bolidophyceae</taxon>
        <taxon>Parmales</taxon>
        <taxon>Triparmaceae</taxon>
        <taxon>Triparma</taxon>
    </lineage>
</organism>
<keyword evidence="2" id="KW-0547">Nucleotide-binding</keyword>
<evidence type="ECO:0000313" key="7">
    <source>
        <dbReference type="Proteomes" id="UP001165122"/>
    </source>
</evidence>
<dbReference type="InterPro" id="IPR001245">
    <property type="entry name" value="Ser-Thr/Tyr_kinase_cat_dom"/>
</dbReference>
<keyword evidence="7" id="KW-1185">Reference proteome</keyword>
<dbReference type="PROSITE" id="PS00108">
    <property type="entry name" value="PROTEIN_KINASE_ST"/>
    <property type="match status" value="1"/>
</dbReference>
<evidence type="ECO:0000256" key="2">
    <source>
        <dbReference type="ARBA" id="ARBA00022741"/>
    </source>
</evidence>
<protein>
    <recommendedName>
        <fullName evidence="5">Protein kinase domain-containing protein</fullName>
    </recommendedName>
</protein>
<comment type="caution">
    <text evidence="6">The sequence shown here is derived from an EMBL/GenBank/DDBJ whole genome shotgun (WGS) entry which is preliminary data.</text>
</comment>
<feature type="domain" description="Protein kinase" evidence="5">
    <location>
        <begin position="182"/>
        <end position="446"/>
    </location>
</feature>
<dbReference type="InterPro" id="IPR051681">
    <property type="entry name" value="Ser/Thr_Kinases-Pseudokinases"/>
</dbReference>
<evidence type="ECO:0000259" key="5">
    <source>
        <dbReference type="PROSITE" id="PS50011"/>
    </source>
</evidence>
<dbReference type="Proteomes" id="UP001165122">
    <property type="component" value="Unassembled WGS sequence"/>
</dbReference>
<gene>
    <name evidence="6" type="ORF">TrLO_g4696</name>
</gene>
<dbReference type="PRINTS" id="PR00109">
    <property type="entry name" value="TYRKINASE"/>
</dbReference>
<dbReference type="InterPro" id="IPR000719">
    <property type="entry name" value="Prot_kinase_dom"/>
</dbReference>
<evidence type="ECO:0000313" key="6">
    <source>
        <dbReference type="EMBL" id="GMH49453.1"/>
    </source>
</evidence>
<dbReference type="GO" id="GO:0004674">
    <property type="term" value="F:protein serine/threonine kinase activity"/>
    <property type="evidence" value="ECO:0007669"/>
    <property type="project" value="TreeGrafter"/>
</dbReference>
<dbReference type="Gene3D" id="1.10.510.10">
    <property type="entry name" value="Transferase(Phosphotransferase) domain 1"/>
    <property type="match status" value="1"/>
</dbReference>
<dbReference type="SUPFAM" id="SSF56112">
    <property type="entry name" value="Protein kinase-like (PK-like)"/>
    <property type="match status" value="1"/>
</dbReference>
<accession>A0A9W7DSU2</accession>
<dbReference type="GO" id="GO:0005524">
    <property type="term" value="F:ATP binding"/>
    <property type="evidence" value="ECO:0007669"/>
    <property type="project" value="UniProtKB-KW"/>
</dbReference>
<evidence type="ECO:0000256" key="4">
    <source>
        <dbReference type="ARBA" id="ARBA00022840"/>
    </source>
</evidence>
<dbReference type="PROSITE" id="PS50011">
    <property type="entry name" value="PROTEIN_KINASE_DOM"/>
    <property type="match status" value="1"/>
</dbReference>
<dbReference type="GO" id="GO:0007166">
    <property type="term" value="P:cell surface receptor signaling pathway"/>
    <property type="evidence" value="ECO:0007669"/>
    <property type="project" value="InterPro"/>
</dbReference>
<dbReference type="AlphaFoldDB" id="A0A9W7DSU2"/>
<reference evidence="7" key="1">
    <citation type="journal article" date="2023" name="Commun. Biol.">
        <title>Genome analysis of Parmales, the sister group of diatoms, reveals the evolutionary specialization of diatoms from phago-mixotrophs to photoautotrophs.</title>
        <authorList>
            <person name="Ban H."/>
            <person name="Sato S."/>
            <person name="Yoshikawa S."/>
            <person name="Yamada K."/>
            <person name="Nakamura Y."/>
            <person name="Ichinomiya M."/>
            <person name="Sato N."/>
            <person name="Blanc-Mathieu R."/>
            <person name="Endo H."/>
            <person name="Kuwata A."/>
            <person name="Ogata H."/>
        </authorList>
    </citation>
    <scope>NUCLEOTIDE SEQUENCE [LARGE SCALE GENOMIC DNA]</scope>
    <source>
        <strain evidence="7">NIES 3700</strain>
    </source>
</reference>
<dbReference type="InterPro" id="IPR011009">
    <property type="entry name" value="Kinase-like_dom_sf"/>
</dbReference>
<dbReference type="InterPro" id="IPR036537">
    <property type="entry name" value="Adaptor_Cbl_N_dom_sf"/>
</dbReference>
<keyword evidence="1" id="KW-0808">Transferase</keyword>
<dbReference type="Gene3D" id="1.20.930.20">
    <property type="entry name" value="Adaptor protein Cbl, N-terminal domain"/>
    <property type="match status" value="1"/>
</dbReference>
<keyword evidence="4" id="KW-0067">ATP-binding</keyword>
<dbReference type="EMBL" id="BRXW01000383">
    <property type="protein sequence ID" value="GMH49453.1"/>
    <property type="molecule type" value="Genomic_DNA"/>
</dbReference>